<dbReference type="PROSITE" id="PS00198">
    <property type="entry name" value="4FE4S_FER_1"/>
    <property type="match status" value="1"/>
</dbReference>
<dbReference type="PROSITE" id="PS51085">
    <property type="entry name" value="2FE2S_FER_2"/>
    <property type="match status" value="1"/>
</dbReference>
<organism evidence="9 10">
    <name type="scientific">Alkaliphilus metalliredigens (strain QYMF)</name>
    <dbReference type="NCBI Taxonomy" id="293826"/>
    <lineage>
        <taxon>Bacteria</taxon>
        <taxon>Bacillati</taxon>
        <taxon>Bacillota</taxon>
        <taxon>Clostridia</taxon>
        <taxon>Peptostreptococcales</taxon>
        <taxon>Natronincolaceae</taxon>
        <taxon>Alkaliphilus</taxon>
    </lineage>
</organism>
<gene>
    <name evidence="9" type="ordered locus">Amet_3096</name>
</gene>
<dbReference type="AlphaFoldDB" id="A6TSR8"/>
<dbReference type="STRING" id="293826.Amet_3096"/>
<keyword evidence="2" id="KW-0479">Metal-binding</keyword>
<dbReference type="SUPFAM" id="SSF46548">
    <property type="entry name" value="alpha-helical ferredoxin"/>
    <property type="match status" value="1"/>
</dbReference>
<dbReference type="CDD" id="cd00207">
    <property type="entry name" value="fer2"/>
    <property type="match status" value="1"/>
</dbReference>
<dbReference type="InterPro" id="IPR036010">
    <property type="entry name" value="2Fe-2S_ferredoxin-like_sf"/>
</dbReference>
<evidence type="ECO:0000256" key="4">
    <source>
        <dbReference type="ARBA" id="ARBA00023004"/>
    </source>
</evidence>
<dbReference type="Pfam" id="PF13510">
    <property type="entry name" value="Fer2_4"/>
    <property type="match status" value="1"/>
</dbReference>
<dbReference type="SUPFAM" id="SSF53706">
    <property type="entry name" value="Formate dehydrogenase/DMSO reductase, domains 1-3"/>
    <property type="match status" value="1"/>
</dbReference>
<dbReference type="PROSITE" id="PS51669">
    <property type="entry name" value="4FE4S_MOW_BIS_MGD"/>
    <property type="match status" value="1"/>
</dbReference>
<dbReference type="GO" id="GO:0016491">
    <property type="term" value="F:oxidoreductase activity"/>
    <property type="evidence" value="ECO:0007669"/>
    <property type="project" value="InterPro"/>
</dbReference>
<dbReference type="EMBL" id="CP000724">
    <property type="protein sequence ID" value="ABR49236.1"/>
    <property type="molecule type" value="Genomic_DNA"/>
</dbReference>
<dbReference type="InterPro" id="IPR017896">
    <property type="entry name" value="4Fe4S_Fe-S-bd"/>
</dbReference>
<dbReference type="InterPro" id="IPR036188">
    <property type="entry name" value="FAD/NAD-bd_sf"/>
</dbReference>
<keyword evidence="4" id="KW-0408">Iron</keyword>
<dbReference type="Pfam" id="PF14691">
    <property type="entry name" value="Fer4_20"/>
    <property type="match status" value="1"/>
</dbReference>
<dbReference type="Pfam" id="PF12838">
    <property type="entry name" value="Fer4_7"/>
    <property type="match status" value="1"/>
</dbReference>
<evidence type="ECO:0000256" key="3">
    <source>
        <dbReference type="ARBA" id="ARBA00022737"/>
    </source>
</evidence>
<evidence type="ECO:0000313" key="10">
    <source>
        <dbReference type="Proteomes" id="UP000001572"/>
    </source>
</evidence>
<evidence type="ECO:0000259" key="6">
    <source>
        <dbReference type="PROSITE" id="PS51085"/>
    </source>
</evidence>
<dbReference type="Gene3D" id="3.50.50.60">
    <property type="entry name" value="FAD/NAD(P)-binding domain"/>
    <property type="match status" value="2"/>
</dbReference>
<dbReference type="Gene3D" id="3.40.228.10">
    <property type="entry name" value="Dimethylsulfoxide Reductase, domain 2"/>
    <property type="match status" value="1"/>
</dbReference>
<dbReference type="InterPro" id="IPR001041">
    <property type="entry name" value="2Fe-2S_ferredoxin-type"/>
</dbReference>
<dbReference type="PANTHER" id="PTHR42783">
    <property type="entry name" value="GLUTAMATE SYNTHASE [NADPH] SMALL CHAIN"/>
    <property type="match status" value="1"/>
</dbReference>
<reference evidence="10" key="1">
    <citation type="journal article" date="2016" name="Genome Announc.">
        <title>Complete genome sequence of Alkaliphilus metalliredigens strain QYMF, an alkaliphilic and metal-reducing bacterium isolated from borax-contaminated leachate ponds.</title>
        <authorList>
            <person name="Hwang C."/>
            <person name="Copeland A."/>
            <person name="Lucas S."/>
            <person name="Lapidus A."/>
            <person name="Barry K."/>
            <person name="Detter J.C."/>
            <person name="Glavina Del Rio T."/>
            <person name="Hammon N."/>
            <person name="Israni S."/>
            <person name="Dalin E."/>
            <person name="Tice H."/>
            <person name="Pitluck S."/>
            <person name="Chertkov O."/>
            <person name="Brettin T."/>
            <person name="Bruce D."/>
            <person name="Han C."/>
            <person name="Schmutz J."/>
            <person name="Larimer F."/>
            <person name="Land M.L."/>
            <person name="Hauser L."/>
            <person name="Kyrpides N."/>
            <person name="Mikhailova N."/>
            <person name="Ye Q."/>
            <person name="Zhou J."/>
            <person name="Richardson P."/>
            <person name="Fields M.W."/>
        </authorList>
    </citation>
    <scope>NUCLEOTIDE SEQUENCE [LARGE SCALE GENOMIC DNA]</scope>
    <source>
        <strain evidence="10">QYMF</strain>
    </source>
</reference>
<dbReference type="InterPro" id="IPR028261">
    <property type="entry name" value="DPD_II"/>
</dbReference>
<dbReference type="eggNOG" id="COG3383">
    <property type="taxonomic scope" value="Bacteria"/>
</dbReference>
<keyword evidence="3" id="KW-0677">Repeat</keyword>
<keyword evidence="1" id="KW-0004">4Fe-4S</keyword>
<evidence type="ECO:0000256" key="2">
    <source>
        <dbReference type="ARBA" id="ARBA00022723"/>
    </source>
</evidence>
<dbReference type="InterPro" id="IPR006656">
    <property type="entry name" value="Mopterin_OxRdtase"/>
</dbReference>
<dbReference type="Gene3D" id="1.10.1060.10">
    <property type="entry name" value="Alpha-helical ferredoxin"/>
    <property type="match status" value="1"/>
</dbReference>
<evidence type="ECO:0000313" key="9">
    <source>
        <dbReference type="EMBL" id="ABR49236.1"/>
    </source>
</evidence>
<dbReference type="FunFam" id="3.30.70.20:FF:000035">
    <property type="entry name" value="Iron hydrogenase 1"/>
    <property type="match status" value="1"/>
</dbReference>
<feature type="domain" description="4Fe-4S ferredoxin-type" evidence="7">
    <location>
        <begin position="647"/>
        <end position="676"/>
    </location>
</feature>
<dbReference type="Pfam" id="PF00384">
    <property type="entry name" value="Molybdopterin"/>
    <property type="match status" value="1"/>
</dbReference>
<dbReference type="PANTHER" id="PTHR42783:SF3">
    <property type="entry name" value="GLUTAMATE SYNTHASE [NADPH] SMALL CHAIN-RELATED"/>
    <property type="match status" value="1"/>
</dbReference>
<dbReference type="GO" id="GO:0046872">
    <property type="term" value="F:metal ion binding"/>
    <property type="evidence" value="ECO:0007669"/>
    <property type="project" value="UniProtKB-KW"/>
</dbReference>
<name>A6TSR8_ALKMQ</name>
<dbReference type="HOGENOM" id="CLU_000422_0_0_9"/>
<evidence type="ECO:0000256" key="5">
    <source>
        <dbReference type="ARBA" id="ARBA00023014"/>
    </source>
</evidence>
<dbReference type="Gene3D" id="3.30.70.20">
    <property type="match status" value="1"/>
</dbReference>
<feature type="domain" description="4Fe-4S ferredoxin-type" evidence="7">
    <location>
        <begin position="604"/>
        <end position="632"/>
    </location>
</feature>
<dbReference type="Pfam" id="PF07992">
    <property type="entry name" value="Pyr_redox_2"/>
    <property type="match status" value="1"/>
</dbReference>
<keyword evidence="10" id="KW-1185">Reference proteome</keyword>
<dbReference type="Gene3D" id="3.10.20.30">
    <property type="match status" value="1"/>
</dbReference>
<dbReference type="Pfam" id="PF04879">
    <property type="entry name" value="Molybdop_Fe4S4"/>
    <property type="match status" value="1"/>
</dbReference>
<protein>
    <submittedName>
        <fullName evidence="9">Molybdopterin oxidoreductase</fullName>
    </submittedName>
</protein>
<evidence type="ECO:0000259" key="8">
    <source>
        <dbReference type="PROSITE" id="PS51669"/>
    </source>
</evidence>
<dbReference type="InterPro" id="IPR023753">
    <property type="entry name" value="FAD/NAD-binding_dom"/>
</dbReference>
<feature type="domain" description="2Fe-2S ferredoxin-type" evidence="6">
    <location>
        <begin position="1"/>
        <end position="79"/>
    </location>
</feature>
<proteinExistence type="predicted"/>
<dbReference type="Gene3D" id="2.20.25.90">
    <property type="entry name" value="ADC-like domains"/>
    <property type="match status" value="1"/>
</dbReference>
<sequence length="1187" mass="130209">MDIRMNINGREIVAQNDMTILEAAIQNNIDIPTLCHDKKLETYGSCGLCVVEIVGSPKLLRACATKIQSGMLVRTKTERVKKSRKLALELLLSDHSGDCRPPCITACPGNTDCQGYVGLIANGKHEEALKLIKEQLPLPASIGRVCPHPCETACRRGLLDEPVSIAWLKRFVADIDLKNNDVFMPAIQPSTGKRVAVIGGGPGGLTAAYYLAQKGHNVVIYEAMPQMGGMLRYGIPQYRLPKEVLNEEINVIKKMGVKMLTGIKVGKDVAFDHIQADFDAVYISIGAWISPGMNCPGEDLEGVIGGINFLAKFSMNEPIRTGDRIAVIGGGNTAMDACRTSIRLGAKEVTALYRRTKEEMPAERIEISEAEEEGIAFKFLVSPIEILEKNGRVAGVRLQKMQLGEPDSSGRRQPIPIEGEEEILEVDSVIISIGQGVDTTGLNEIALTKRGMIEIDPNSYQTNIPGVFAGGDAVTTSDRVAIKSVGDAKKATGVIHAYLQGEGIPYKKPIYVEQEKTKEDFIQQDRIKRPPMPHLSPTHRSDSFEEVVIGYSVEAARADAERCLECGCHDYFECKLVTYANEYEASPKSFTGEIHHRQSDDGHPFIIRDADKCILCGLCVRTCQEVIGVGALGLVDRGFDTIIMPGLDLPLKETDCISCGQCVTVCPTGALQERLMIHKSVPLRPKKTETVCSYCSVGCKTNLNTVDSLLVKSLPVNTNSSEDGLLCVKGRFGFNISQSPERLTSPLIKEDGAFKEVSWEEALLYTAKKAQSLALLYGSKSLALCLSDRYTNEEIFLATQFGEKVLKTNNISSFNSKSGGIMNVLGYDASSNTFDELLSTETIVVVGTDFMKDHTIIGLKIKEAAKAGAKIILINPFPSLLDQWADLTVDSKDDIHFLKEIQKSLIDLGCHPNNTHGFDEVKQELEAITPGETAMEVASIYKNSKKAIIVFGQNSITEDAARCIANISVISGHIGRPHSGIIQLKPQNNSQGLRDIGIKTEIDTIKAQIENKSIKGLLLFGEDVKDTDLSGLDFFMVQDVFLTETAQMADVVFPGAAPLESRGTYTNSERKIQQCHQVIQPDHAYENWQLIIELANALSTNMFYDNPVAILNEITATHPEYFKRNTDGASKFWPVTGSPVLYEYGFGFPDKKAFLRKVGNGPIFTEQQTTNDLAHRFMEKLTIHGLV</sequence>
<dbReference type="InterPro" id="IPR006963">
    <property type="entry name" value="Mopterin_OxRdtase_4Fe-4S_dom"/>
</dbReference>
<dbReference type="SUPFAM" id="SSF54862">
    <property type="entry name" value="4Fe-4S ferredoxins"/>
    <property type="match status" value="1"/>
</dbReference>
<evidence type="ECO:0000256" key="1">
    <source>
        <dbReference type="ARBA" id="ARBA00022485"/>
    </source>
</evidence>
<dbReference type="SUPFAM" id="SSF51971">
    <property type="entry name" value="Nucleotide-binding domain"/>
    <property type="match status" value="1"/>
</dbReference>
<dbReference type="PRINTS" id="PR00419">
    <property type="entry name" value="ADXRDTASE"/>
</dbReference>
<accession>A6TSR8</accession>
<dbReference type="InterPro" id="IPR009051">
    <property type="entry name" value="Helical_ferredxn"/>
</dbReference>
<dbReference type="Proteomes" id="UP000001572">
    <property type="component" value="Chromosome"/>
</dbReference>
<dbReference type="InterPro" id="IPR012675">
    <property type="entry name" value="Beta-grasp_dom_sf"/>
</dbReference>
<evidence type="ECO:0000259" key="7">
    <source>
        <dbReference type="PROSITE" id="PS51379"/>
    </source>
</evidence>
<dbReference type="SUPFAM" id="SSF54292">
    <property type="entry name" value="2Fe-2S ferredoxin-like"/>
    <property type="match status" value="1"/>
</dbReference>
<keyword evidence="5" id="KW-0411">Iron-sulfur</keyword>
<dbReference type="GO" id="GO:0051539">
    <property type="term" value="F:4 iron, 4 sulfur cluster binding"/>
    <property type="evidence" value="ECO:0007669"/>
    <property type="project" value="UniProtKB-KW"/>
</dbReference>
<dbReference type="KEGG" id="amt:Amet_3096"/>
<dbReference type="SMART" id="SM00926">
    <property type="entry name" value="Molybdop_Fe4S4"/>
    <property type="match status" value="1"/>
</dbReference>
<feature type="domain" description="4Fe-4S Mo/W bis-MGD-type" evidence="8">
    <location>
        <begin position="685"/>
        <end position="741"/>
    </location>
</feature>
<dbReference type="eggNOG" id="COG0493">
    <property type="taxonomic scope" value="Bacteria"/>
</dbReference>
<dbReference type="InterPro" id="IPR017900">
    <property type="entry name" value="4Fe4S_Fe_S_CS"/>
</dbReference>
<dbReference type="Gene3D" id="3.40.50.740">
    <property type="match status" value="2"/>
</dbReference>
<dbReference type="PROSITE" id="PS51379">
    <property type="entry name" value="4FE4S_FER_2"/>
    <property type="match status" value="2"/>
</dbReference>